<comment type="caution">
    <text evidence="3">The sequence shown here is derived from an EMBL/GenBank/DDBJ whole genome shotgun (WGS) entry which is preliminary data.</text>
</comment>
<dbReference type="AlphaFoldDB" id="A0A7J6LF27"/>
<feature type="coiled-coil region" evidence="1">
    <location>
        <begin position="341"/>
        <end position="368"/>
    </location>
</feature>
<name>A0A7J6LF27_PEROL</name>
<organism evidence="3 4">
    <name type="scientific">Perkinsus olseni</name>
    <name type="common">Perkinsus atlanticus</name>
    <dbReference type="NCBI Taxonomy" id="32597"/>
    <lineage>
        <taxon>Eukaryota</taxon>
        <taxon>Sar</taxon>
        <taxon>Alveolata</taxon>
        <taxon>Perkinsozoa</taxon>
        <taxon>Perkinsea</taxon>
        <taxon>Perkinsida</taxon>
        <taxon>Perkinsidae</taxon>
        <taxon>Perkinsus</taxon>
    </lineage>
</organism>
<feature type="region of interest" description="Disordered" evidence="2">
    <location>
        <begin position="1"/>
        <end position="44"/>
    </location>
</feature>
<dbReference type="PANTHER" id="PTHR35711">
    <property type="entry name" value="EXPRESSED PROTEIN"/>
    <property type="match status" value="1"/>
</dbReference>
<dbReference type="Proteomes" id="UP000572268">
    <property type="component" value="Unassembled WGS sequence"/>
</dbReference>
<evidence type="ECO:0000256" key="2">
    <source>
        <dbReference type="SAM" id="MobiDB-lite"/>
    </source>
</evidence>
<gene>
    <name evidence="3" type="ORF">FOL46_007245</name>
</gene>
<feature type="compositionally biased region" description="Basic and acidic residues" evidence="2">
    <location>
        <begin position="11"/>
        <end position="26"/>
    </location>
</feature>
<dbReference type="PANTHER" id="PTHR35711:SF1">
    <property type="entry name" value="ECTODERMAL, ISOFORM F"/>
    <property type="match status" value="1"/>
</dbReference>
<evidence type="ECO:0000313" key="3">
    <source>
        <dbReference type="EMBL" id="KAF4657868.1"/>
    </source>
</evidence>
<accession>A0A7J6LF27</accession>
<feature type="compositionally biased region" description="Acidic residues" evidence="2">
    <location>
        <begin position="651"/>
        <end position="668"/>
    </location>
</feature>
<protein>
    <submittedName>
        <fullName evidence="3">Uncharacterized protein</fullName>
    </submittedName>
</protein>
<evidence type="ECO:0000256" key="1">
    <source>
        <dbReference type="SAM" id="Coils"/>
    </source>
</evidence>
<keyword evidence="1" id="KW-0175">Coiled coil</keyword>
<dbReference type="EMBL" id="JABANN010000500">
    <property type="protein sequence ID" value="KAF4657868.1"/>
    <property type="molecule type" value="Genomic_DNA"/>
</dbReference>
<reference evidence="3 4" key="1">
    <citation type="submission" date="2020-04" db="EMBL/GenBank/DDBJ databases">
        <title>Perkinsus olseni comparative genomics.</title>
        <authorList>
            <person name="Bogema D.R."/>
        </authorList>
    </citation>
    <scope>NUCLEOTIDE SEQUENCE [LARGE SCALE GENOMIC DNA]</scope>
    <source>
        <strain evidence="3">ATCC PRA-31</strain>
    </source>
</reference>
<feature type="region of interest" description="Disordered" evidence="2">
    <location>
        <begin position="580"/>
        <end position="601"/>
    </location>
</feature>
<sequence length="786" mass="87503">MSSNLPVAPPKFDEASLEAELRRMGLDDDADGGGDTLFRRGNTDNDITNLMASACASEGQRPAGLSWASSNDGSLNDPTLLKELAAMSEEEEDPEKVDKVVQAAMSGEDRSCNAVSKAPTGLTSEELMESLGLQDDDDDDDAGGLDGGMAVVEAAEPHACELLVSLAVMEWYLGEDAPIQLTDEEKEELNLQVRTLTLDAQSGRLSSEKYAERVEARITADEALLEHLGVADRAIVEKRIMIAKNELASDGSGDDEGEDEDEEEGKYEEYRTVVMRRLREYQRGAAALAGAGVTERARDLLHSAVELKDLLESGAKQYRLAVNEGRVPPSLTDEILMGQSEVDRRAVIDELENRLREASQQHKEHALFCLKLSQSPDLLDPPAHGQVPRRLAGKQKPEEADAIKKLKDEAVMHNTLRKNAEAEIAWLEDSRADRWQFVPTELEKRSVKYTRLNEDEDVEEMGHLKVSLEIPSETMRCLREWSEDYPVHLEVTIHGLPSASDPYVFTMELLGTTLDHDFDFSHMRQTTVERAFGKAKITVKVFRQRNALASLFGNSLKEIGSTPSAVKLEGLQTHTHLEGDLVLAPHTGDTPEPRRSNKRRSSIQPIIKVRCRLRAPAGRSSWLTVNEYTYCVLPTPLPPTIKDFTLSNEAQDQEMEDDDDDDDDDDTQEPCRVVDPLVSPLDPSLWVSVEAIEDRLQQLADDDEEKEGLETRRGHLVDEIQSGALSYDKYVQSMRRSVESDIKLAIQLKRLNRTHEAAVVYKRAKVMREALQAAAAAEEDEEEEGV</sequence>
<proteinExistence type="predicted"/>
<evidence type="ECO:0000313" key="4">
    <source>
        <dbReference type="Proteomes" id="UP000572268"/>
    </source>
</evidence>
<feature type="region of interest" description="Disordered" evidence="2">
    <location>
        <begin position="651"/>
        <end position="675"/>
    </location>
</feature>